<sequence>MWDEYDIIVNCTGLSAGQLTGDPSIVPSRGQVMRVDNSSGKHTFAYIDNGTERMPYYIWTPDYTVIGGTKLIGCTDSQVSQNDHDLIIENCRKYFPWLNVVEDRIREEVVGFRPSRPAIRLEEEHICYKGANKWIVHNYGHCAHGIAYSWGSAHVAVELVIDILQRSKL</sequence>
<dbReference type="OrthoDB" id="2015447at2759"/>
<keyword evidence="6" id="KW-0560">Oxidoreductase</keyword>
<evidence type="ECO:0000256" key="2">
    <source>
        <dbReference type="ARBA" id="ARBA00004253"/>
    </source>
</evidence>
<dbReference type="Pfam" id="PF01266">
    <property type="entry name" value="DAO"/>
    <property type="match status" value="1"/>
</dbReference>
<comment type="subcellular location">
    <subcellularLocation>
        <location evidence="2">Peroxisome matrix</location>
    </subcellularLocation>
</comment>
<evidence type="ECO:0000256" key="6">
    <source>
        <dbReference type="ARBA" id="ARBA00023002"/>
    </source>
</evidence>
<comment type="cofactor">
    <cofactor evidence="1">
        <name>FAD</name>
        <dbReference type="ChEBI" id="CHEBI:57692"/>
    </cofactor>
</comment>
<dbReference type="SUPFAM" id="SSF54373">
    <property type="entry name" value="FAD-linked reductases, C-terminal domain"/>
    <property type="match status" value="1"/>
</dbReference>
<comment type="similarity">
    <text evidence="3">Belongs to the DAMOX/DASOX family.</text>
</comment>
<dbReference type="InterPro" id="IPR006076">
    <property type="entry name" value="FAD-dep_OxRdtase"/>
</dbReference>
<evidence type="ECO:0000256" key="4">
    <source>
        <dbReference type="ARBA" id="ARBA00022630"/>
    </source>
</evidence>
<name>A0A7J7KT65_BUGNE</name>
<evidence type="ECO:0000256" key="3">
    <source>
        <dbReference type="ARBA" id="ARBA00006730"/>
    </source>
</evidence>
<keyword evidence="5" id="KW-0274">FAD</keyword>
<evidence type="ECO:0000313" key="9">
    <source>
        <dbReference type="Proteomes" id="UP000593567"/>
    </source>
</evidence>
<dbReference type="GO" id="GO:0019478">
    <property type="term" value="P:D-amino acid catabolic process"/>
    <property type="evidence" value="ECO:0007669"/>
    <property type="project" value="TreeGrafter"/>
</dbReference>
<comment type="caution">
    <text evidence="8">The sequence shown here is derived from an EMBL/GenBank/DDBJ whole genome shotgun (WGS) entry which is preliminary data.</text>
</comment>
<proteinExistence type="inferred from homology"/>
<dbReference type="Gene3D" id="3.30.9.10">
    <property type="entry name" value="D-Amino Acid Oxidase, subunit A, domain 2"/>
    <property type="match status" value="1"/>
</dbReference>
<evidence type="ECO:0000313" key="8">
    <source>
        <dbReference type="EMBL" id="KAF6041401.1"/>
    </source>
</evidence>
<dbReference type="Gene3D" id="3.40.50.720">
    <property type="entry name" value="NAD(P)-binding Rossmann-like Domain"/>
    <property type="match status" value="1"/>
</dbReference>
<accession>A0A7J7KT65</accession>
<reference evidence="8" key="1">
    <citation type="submission" date="2020-06" db="EMBL/GenBank/DDBJ databases">
        <title>Draft genome of Bugula neritina, a colonial animal packing powerful symbionts and potential medicines.</title>
        <authorList>
            <person name="Rayko M."/>
        </authorList>
    </citation>
    <scope>NUCLEOTIDE SEQUENCE [LARGE SCALE GENOMIC DNA]</scope>
    <source>
        <strain evidence="8">Kwan_BN1</strain>
    </source>
</reference>
<dbReference type="GO" id="GO:0005782">
    <property type="term" value="C:peroxisomal matrix"/>
    <property type="evidence" value="ECO:0007669"/>
    <property type="project" value="UniProtKB-SubCell"/>
</dbReference>
<protein>
    <submittedName>
        <fullName evidence="8">DAO</fullName>
    </submittedName>
</protein>
<dbReference type="GO" id="GO:0071949">
    <property type="term" value="F:FAD binding"/>
    <property type="evidence" value="ECO:0007669"/>
    <property type="project" value="InterPro"/>
</dbReference>
<dbReference type="SUPFAM" id="SSF51971">
    <property type="entry name" value="Nucleotide-binding domain"/>
    <property type="match status" value="1"/>
</dbReference>
<feature type="domain" description="FAD dependent oxidoreductase" evidence="7">
    <location>
        <begin position="5"/>
        <end position="159"/>
    </location>
</feature>
<dbReference type="InterPro" id="IPR023209">
    <property type="entry name" value="DAO"/>
</dbReference>
<dbReference type="PANTHER" id="PTHR11530:SF11">
    <property type="entry name" value="D-ASPARTATE OXIDASE"/>
    <property type="match status" value="1"/>
</dbReference>
<dbReference type="GO" id="GO:0003884">
    <property type="term" value="F:D-amino-acid oxidase activity"/>
    <property type="evidence" value="ECO:0007669"/>
    <property type="project" value="InterPro"/>
</dbReference>
<organism evidence="8 9">
    <name type="scientific">Bugula neritina</name>
    <name type="common">Brown bryozoan</name>
    <name type="synonym">Sertularia neritina</name>
    <dbReference type="NCBI Taxonomy" id="10212"/>
    <lineage>
        <taxon>Eukaryota</taxon>
        <taxon>Metazoa</taxon>
        <taxon>Spiralia</taxon>
        <taxon>Lophotrochozoa</taxon>
        <taxon>Bryozoa</taxon>
        <taxon>Gymnolaemata</taxon>
        <taxon>Cheilostomatida</taxon>
        <taxon>Flustrina</taxon>
        <taxon>Buguloidea</taxon>
        <taxon>Bugulidae</taxon>
        <taxon>Bugula</taxon>
    </lineage>
</organism>
<dbReference type="Proteomes" id="UP000593567">
    <property type="component" value="Unassembled WGS sequence"/>
</dbReference>
<dbReference type="AlphaFoldDB" id="A0A7J7KT65"/>
<evidence type="ECO:0000256" key="5">
    <source>
        <dbReference type="ARBA" id="ARBA00022827"/>
    </source>
</evidence>
<evidence type="ECO:0000256" key="1">
    <source>
        <dbReference type="ARBA" id="ARBA00001974"/>
    </source>
</evidence>
<dbReference type="EMBL" id="VXIV02000051">
    <property type="protein sequence ID" value="KAF6041401.1"/>
    <property type="molecule type" value="Genomic_DNA"/>
</dbReference>
<gene>
    <name evidence="8" type="ORF">EB796_000289</name>
</gene>
<evidence type="ECO:0000259" key="7">
    <source>
        <dbReference type="Pfam" id="PF01266"/>
    </source>
</evidence>
<keyword evidence="4" id="KW-0285">Flavoprotein</keyword>
<keyword evidence="9" id="KW-1185">Reference proteome</keyword>
<dbReference type="PANTHER" id="PTHR11530">
    <property type="entry name" value="D-AMINO ACID OXIDASE"/>
    <property type="match status" value="1"/>
</dbReference>